<sequence>MSIEITRQAKVLSNDNDQVRLAVKRRLSYPDNNVTIKRQKKFEHEIDCNRQMNRSNDAEVLSIIITLNEQFPIAWTFVPGINQLIAIQLDRVKLNERIRLIINDDQSVLVTYSEHYKKKIDVQIKSVNDLINFIKSMELKTLCTGTGYDLKNFSLKCHGDVSDIYKRSQATPRCPECRKLRVRLLKLKKGQNLNIADKVEVTSKAINLGLVKKTKRIKKQLQSCSSKLRDIQRKTKTIYKGEFNKKLSLLPKQQQITVRMCFENVNKKGPTGKRYEVEWIYECLLIRMKSTCTYNMIRARNIIPWPTIDTLSKYIGKISSSIFGFLPETFEVLRKKASSMAPEEKIGQISADEVKLMENIEYNKKIAEYSGFVDLGKYTTESDKDVAGDHALVFMFVPYRGSSAQPLGCFITKNSITSEVLHKLFLECIILVENAGFHVNLIVTDAAQWNRGVWTKLGVGPNNNSCEHPCDSSCRLWLYSREVRCAMTVLRENGNEKFEGSEPTEKFIKIIDDGIQAMTSHDAKNALYFKDTCEQQQAIRTLLKFLEDWEKMYTHTKTPNASTPKNSTPKNTVSKKITPRQSISKNSTLNQVIPQNTISKKATPKSTSKKNSFPISASTISGFKVTLRAALQILSELHHNYGYDYLITSRLTQDNLERLFSIMRYSCGANDHPTPQQFGQVFRLYCCNTMIKPPKGSNVTGVELLQTLMKTEDSLKMSRQPRMEWLEKIDKMLERAVPIGDIWNDNSSNDANESSVSSIDLNASESLTTEPTSRIQTTLESLEHHDYDVVSTSREVQAYMAGYIVRKMKYKCKCSSCFYTLQSSNDEPNCRDRFIDLMEKYGGLSRASDNLFQLTMQLEAAFLDVVGRVGLSRGTINKILDRIESMLPQLSFVGCGIHQLEITKDIIDFYITMRLYFLGKTFNKRNQLKREKMKT</sequence>
<accession>A0A8J2GZI5</accession>
<dbReference type="EMBL" id="CAJNRD030001114">
    <property type="protein sequence ID" value="CAG5073811.1"/>
    <property type="molecule type" value="Genomic_DNA"/>
</dbReference>
<feature type="compositionally biased region" description="Polar residues" evidence="1">
    <location>
        <begin position="556"/>
        <end position="596"/>
    </location>
</feature>
<dbReference type="PANTHER" id="PTHR47577">
    <property type="entry name" value="THAP DOMAIN-CONTAINING PROTEIN 6"/>
    <property type="match status" value="1"/>
</dbReference>
<dbReference type="InterPro" id="IPR048365">
    <property type="entry name" value="TNP-like_RNaseH_N"/>
</dbReference>
<comment type="caution">
    <text evidence="4">The sequence shown here is derived from an EMBL/GenBank/DDBJ whole genome shotgun (WGS) entry which is preliminary data.</text>
</comment>
<dbReference type="Pfam" id="PF21787">
    <property type="entry name" value="TNP-like_RNaseH_N"/>
    <property type="match status" value="1"/>
</dbReference>
<evidence type="ECO:0000259" key="3">
    <source>
        <dbReference type="Pfam" id="PF21789"/>
    </source>
</evidence>
<reference evidence="4" key="1">
    <citation type="submission" date="2021-04" db="EMBL/GenBank/DDBJ databases">
        <authorList>
            <person name="Chebbi M.A.C M."/>
        </authorList>
    </citation>
    <scope>NUCLEOTIDE SEQUENCE</scope>
</reference>
<evidence type="ECO:0000259" key="2">
    <source>
        <dbReference type="Pfam" id="PF21787"/>
    </source>
</evidence>
<evidence type="ECO:0008006" key="6">
    <source>
        <dbReference type="Google" id="ProtNLM"/>
    </source>
</evidence>
<dbReference type="AlphaFoldDB" id="A0A8J2GZI5"/>
<name>A0A8J2GZI5_COTCN</name>
<dbReference type="OrthoDB" id="7312725at2759"/>
<dbReference type="InterPro" id="IPR048367">
    <property type="entry name" value="TNP-like_RNaseH_C"/>
</dbReference>
<feature type="compositionally biased region" description="Low complexity" evidence="1">
    <location>
        <begin position="597"/>
        <end position="610"/>
    </location>
</feature>
<dbReference type="Proteomes" id="UP000786811">
    <property type="component" value="Unassembled WGS sequence"/>
</dbReference>
<feature type="region of interest" description="Disordered" evidence="1">
    <location>
        <begin position="556"/>
        <end position="612"/>
    </location>
</feature>
<keyword evidence="5" id="KW-1185">Reference proteome</keyword>
<gene>
    <name evidence="4" type="ORF">HICCMSTLAB_LOCUS616</name>
</gene>
<dbReference type="Pfam" id="PF21789">
    <property type="entry name" value="TNP-like_RNaseH_C"/>
    <property type="match status" value="1"/>
</dbReference>
<evidence type="ECO:0000313" key="4">
    <source>
        <dbReference type="EMBL" id="CAG5073811.1"/>
    </source>
</evidence>
<evidence type="ECO:0000313" key="5">
    <source>
        <dbReference type="Proteomes" id="UP000786811"/>
    </source>
</evidence>
<organism evidence="4 5">
    <name type="scientific">Cotesia congregata</name>
    <name type="common">Parasitoid wasp</name>
    <name type="synonym">Apanteles congregatus</name>
    <dbReference type="NCBI Taxonomy" id="51543"/>
    <lineage>
        <taxon>Eukaryota</taxon>
        <taxon>Metazoa</taxon>
        <taxon>Ecdysozoa</taxon>
        <taxon>Arthropoda</taxon>
        <taxon>Hexapoda</taxon>
        <taxon>Insecta</taxon>
        <taxon>Pterygota</taxon>
        <taxon>Neoptera</taxon>
        <taxon>Endopterygota</taxon>
        <taxon>Hymenoptera</taxon>
        <taxon>Apocrita</taxon>
        <taxon>Ichneumonoidea</taxon>
        <taxon>Braconidae</taxon>
        <taxon>Microgastrinae</taxon>
        <taxon>Cotesia</taxon>
    </lineage>
</organism>
<feature type="domain" description="Transposable element P transposase-like RNase H" evidence="2">
    <location>
        <begin position="324"/>
        <end position="458"/>
    </location>
</feature>
<evidence type="ECO:0000256" key="1">
    <source>
        <dbReference type="SAM" id="MobiDB-lite"/>
    </source>
</evidence>
<protein>
    <recommendedName>
        <fullName evidence="6">Transposable element P transposase</fullName>
    </recommendedName>
</protein>
<proteinExistence type="predicted"/>
<dbReference type="PANTHER" id="PTHR47577:SF2">
    <property type="entry name" value="THAP DOMAIN CONTAINING 9"/>
    <property type="match status" value="1"/>
</dbReference>
<feature type="domain" description="Transposable element P transposase-like RNase H C-terminal" evidence="3">
    <location>
        <begin position="651"/>
        <end position="683"/>
    </location>
</feature>